<gene>
    <name evidence="2" type="ORF">PoB_005062600</name>
</gene>
<feature type="region of interest" description="Disordered" evidence="1">
    <location>
        <begin position="67"/>
        <end position="99"/>
    </location>
</feature>
<feature type="compositionally biased region" description="Basic and acidic residues" evidence="1">
    <location>
        <begin position="82"/>
        <end position="91"/>
    </location>
</feature>
<dbReference type="EMBL" id="BLXT01005595">
    <property type="protein sequence ID" value="GFO24121.1"/>
    <property type="molecule type" value="Genomic_DNA"/>
</dbReference>
<reference evidence="2 3" key="1">
    <citation type="journal article" date="2021" name="Elife">
        <title>Chloroplast acquisition without the gene transfer in kleptoplastic sea slugs, Plakobranchus ocellatus.</title>
        <authorList>
            <person name="Maeda T."/>
            <person name="Takahashi S."/>
            <person name="Yoshida T."/>
            <person name="Shimamura S."/>
            <person name="Takaki Y."/>
            <person name="Nagai Y."/>
            <person name="Toyoda A."/>
            <person name="Suzuki Y."/>
            <person name="Arimoto A."/>
            <person name="Ishii H."/>
            <person name="Satoh N."/>
            <person name="Nishiyama T."/>
            <person name="Hasebe M."/>
            <person name="Maruyama T."/>
            <person name="Minagawa J."/>
            <person name="Obokata J."/>
            <person name="Shigenobu S."/>
        </authorList>
    </citation>
    <scope>NUCLEOTIDE SEQUENCE [LARGE SCALE GENOMIC DNA]</scope>
</reference>
<evidence type="ECO:0000256" key="1">
    <source>
        <dbReference type="SAM" id="MobiDB-lite"/>
    </source>
</evidence>
<sequence length="99" mass="11924">MLKIEKFTERAYVGGWRGRRSEIQDFRYLKESKGKRKFDRKRHLFNKIRENAKMEYGLKFVSIRIHPRAPKSTREHKRAPKSAREHQRAQKEPGSTGKR</sequence>
<feature type="compositionally biased region" description="Basic residues" evidence="1">
    <location>
        <begin position="67"/>
        <end position="81"/>
    </location>
</feature>
<protein>
    <submittedName>
        <fullName evidence="2">Uncharacterized protein</fullName>
    </submittedName>
</protein>
<proteinExistence type="predicted"/>
<dbReference type="AlphaFoldDB" id="A0AAV4BYD1"/>
<accession>A0AAV4BYD1</accession>
<evidence type="ECO:0000313" key="2">
    <source>
        <dbReference type="EMBL" id="GFO24121.1"/>
    </source>
</evidence>
<keyword evidence="3" id="KW-1185">Reference proteome</keyword>
<name>A0AAV4BYD1_9GAST</name>
<comment type="caution">
    <text evidence="2">The sequence shown here is derived from an EMBL/GenBank/DDBJ whole genome shotgun (WGS) entry which is preliminary data.</text>
</comment>
<dbReference type="Proteomes" id="UP000735302">
    <property type="component" value="Unassembled WGS sequence"/>
</dbReference>
<organism evidence="2 3">
    <name type="scientific">Plakobranchus ocellatus</name>
    <dbReference type="NCBI Taxonomy" id="259542"/>
    <lineage>
        <taxon>Eukaryota</taxon>
        <taxon>Metazoa</taxon>
        <taxon>Spiralia</taxon>
        <taxon>Lophotrochozoa</taxon>
        <taxon>Mollusca</taxon>
        <taxon>Gastropoda</taxon>
        <taxon>Heterobranchia</taxon>
        <taxon>Euthyneura</taxon>
        <taxon>Panpulmonata</taxon>
        <taxon>Sacoglossa</taxon>
        <taxon>Placobranchoidea</taxon>
        <taxon>Plakobranchidae</taxon>
        <taxon>Plakobranchus</taxon>
    </lineage>
</organism>
<evidence type="ECO:0000313" key="3">
    <source>
        <dbReference type="Proteomes" id="UP000735302"/>
    </source>
</evidence>